<dbReference type="Proteomes" id="UP000276215">
    <property type="component" value="Unassembled WGS sequence"/>
</dbReference>
<accession>A0A3N4K3K5</accession>
<dbReference type="EMBL" id="ML120379">
    <property type="protein sequence ID" value="RPB00495.1"/>
    <property type="molecule type" value="Genomic_DNA"/>
</dbReference>
<organism evidence="1 2">
    <name type="scientific">Choiromyces venosus 120613-1</name>
    <dbReference type="NCBI Taxonomy" id="1336337"/>
    <lineage>
        <taxon>Eukaryota</taxon>
        <taxon>Fungi</taxon>
        <taxon>Dikarya</taxon>
        <taxon>Ascomycota</taxon>
        <taxon>Pezizomycotina</taxon>
        <taxon>Pezizomycetes</taxon>
        <taxon>Pezizales</taxon>
        <taxon>Tuberaceae</taxon>
        <taxon>Choiromyces</taxon>
    </lineage>
</organism>
<proteinExistence type="predicted"/>
<sequence length="155" mass="18094">MCMEGGEYSDEYPTSLMWDICIMLDILVNQLIFRYYKNFALSTYCTVQFREWVRTCGWLMGILQTDCVGVVFDAANKVTVFPVFKDPRYYSNHPEGTPPQHLTREISHNTSLLPYSTLMFVYKPSFCIHCLNLSTVRRLTYLKLQTLGLEHYTST</sequence>
<keyword evidence="2" id="KW-1185">Reference proteome</keyword>
<name>A0A3N4K3K5_9PEZI</name>
<dbReference type="AlphaFoldDB" id="A0A3N4K3K5"/>
<evidence type="ECO:0000313" key="2">
    <source>
        <dbReference type="Proteomes" id="UP000276215"/>
    </source>
</evidence>
<gene>
    <name evidence="1" type="ORF">L873DRAFT_1804895</name>
</gene>
<evidence type="ECO:0000313" key="1">
    <source>
        <dbReference type="EMBL" id="RPB00495.1"/>
    </source>
</evidence>
<reference evidence="1 2" key="1">
    <citation type="journal article" date="2018" name="Nat. Ecol. Evol.">
        <title>Pezizomycetes genomes reveal the molecular basis of ectomycorrhizal truffle lifestyle.</title>
        <authorList>
            <person name="Murat C."/>
            <person name="Payen T."/>
            <person name="Noel B."/>
            <person name="Kuo A."/>
            <person name="Morin E."/>
            <person name="Chen J."/>
            <person name="Kohler A."/>
            <person name="Krizsan K."/>
            <person name="Balestrini R."/>
            <person name="Da Silva C."/>
            <person name="Montanini B."/>
            <person name="Hainaut M."/>
            <person name="Levati E."/>
            <person name="Barry K.W."/>
            <person name="Belfiori B."/>
            <person name="Cichocki N."/>
            <person name="Clum A."/>
            <person name="Dockter R.B."/>
            <person name="Fauchery L."/>
            <person name="Guy J."/>
            <person name="Iotti M."/>
            <person name="Le Tacon F."/>
            <person name="Lindquist E.A."/>
            <person name="Lipzen A."/>
            <person name="Malagnac F."/>
            <person name="Mello A."/>
            <person name="Molinier V."/>
            <person name="Miyauchi S."/>
            <person name="Poulain J."/>
            <person name="Riccioni C."/>
            <person name="Rubini A."/>
            <person name="Sitrit Y."/>
            <person name="Splivallo R."/>
            <person name="Traeger S."/>
            <person name="Wang M."/>
            <person name="Zifcakova L."/>
            <person name="Wipf D."/>
            <person name="Zambonelli A."/>
            <person name="Paolocci F."/>
            <person name="Nowrousian M."/>
            <person name="Ottonello S."/>
            <person name="Baldrian P."/>
            <person name="Spatafora J.W."/>
            <person name="Henrissat B."/>
            <person name="Nagy L.G."/>
            <person name="Aury J.M."/>
            <person name="Wincker P."/>
            <person name="Grigoriev I.V."/>
            <person name="Bonfante P."/>
            <person name="Martin F.M."/>
        </authorList>
    </citation>
    <scope>NUCLEOTIDE SEQUENCE [LARGE SCALE GENOMIC DNA]</scope>
    <source>
        <strain evidence="1 2">120613-1</strain>
    </source>
</reference>
<protein>
    <submittedName>
        <fullName evidence="1">Uncharacterized protein</fullName>
    </submittedName>
</protein>